<dbReference type="RefSeq" id="WP_259312525.1">
    <property type="nucleotide sequence ID" value="NZ_CP087164.1"/>
</dbReference>
<dbReference type="InterPro" id="IPR006680">
    <property type="entry name" value="Amidohydro-rel"/>
</dbReference>
<dbReference type="PANTHER" id="PTHR43383">
    <property type="entry name" value="NODULIN 6"/>
    <property type="match status" value="1"/>
</dbReference>
<evidence type="ECO:0000313" key="3">
    <source>
        <dbReference type="Proteomes" id="UP001162834"/>
    </source>
</evidence>
<reference evidence="2" key="1">
    <citation type="journal article" date="2022" name="Int. J. Syst. Evol. Microbiol.">
        <title>Pseudomonas aegrilactucae sp. nov. and Pseudomonas morbosilactucae sp. nov., pathogens causing bacterial rot of lettuce in Japan.</title>
        <authorList>
            <person name="Sawada H."/>
            <person name="Fujikawa T."/>
            <person name="Satou M."/>
        </authorList>
    </citation>
    <scope>NUCLEOTIDE SEQUENCE</scope>
    <source>
        <strain evidence="2">0166_1</strain>
    </source>
</reference>
<dbReference type="GO" id="GO:0016787">
    <property type="term" value="F:hydrolase activity"/>
    <property type="evidence" value="ECO:0007669"/>
    <property type="project" value="InterPro"/>
</dbReference>
<sequence length="342" mass="37022">MDLTSIPLVDHHAHGILLSEPTLDEFRGLFSESNDPRQWPHIATGITYRRAIRALAAFFELEPSEHAVHRHRLESDPAGYAAELLRATDTEVLLIDDGFPPPGTGTGCAELGALAGCTARPVLRIERVAEDGGLDAVRAAVGSARADGFAGLKTIAAYRGGLDLTAAAGTEDDDNRVTGRAMAAVVVAALEANEATGDPLPVQVHTGFGDGDLYLPRADPGHLKPLIERFAATPFVLLHCYPFVREAGWLAHVYANVFFDLSLTIPHVARPAQALREALELGPVSKLLYASDAARTPELYYLAATWWRDALAEVLPELLNAQEAEEAALMILRENARRLYRL</sequence>
<feature type="domain" description="Amidohydrolase-related" evidence="1">
    <location>
        <begin position="145"/>
        <end position="342"/>
    </location>
</feature>
<evidence type="ECO:0000259" key="1">
    <source>
        <dbReference type="Pfam" id="PF04909"/>
    </source>
</evidence>
<proteinExistence type="predicted"/>
<dbReference type="Pfam" id="PF04909">
    <property type="entry name" value="Amidohydro_2"/>
    <property type="match status" value="1"/>
</dbReference>
<gene>
    <name evidence="2" type="ORF">DSM104329_04932</name>
</gene>
<accession>A0A9E7C5M7</accession>
<dbReference type="Proteomes" id="UP001162834">
    <property type="component" value="Chromosome"/>
</dbReference>
<protein>
    <recommendedName>
        <fullName evidence="1">Amidohydrolase-related domain-containing protein</fullName>
    </recommendedName>
</protein>
<organism evidence="2 3">
    <name type="scientific">Capillimicrobium parvum</name>
    <dbReference type="NCBI Taxonomy" id="2884022"/>
    <lineage>
        <taxon>Bacteria</taxon>
        <taxon>Bacillati</taxon>
        <taxon>Actinomycetota</taxon>
        <taxon>Thermoleophilia</taxon>
        <taxon>Solirubrobacterales</taxon>
        <taxon>Capillimicrobiaceae</taxon>
        <taxon>Capillimicrobium</taxon>
    </lineage>
</organism>
<name>A0A9E7C5M7_9ACTN</name>
<dbReference type="KEGG" id="sbae:DSM104329_04932"/>
<dbReference type="EMBL" id="CP087164">
    <property type="protein sequence ID" value="UGS38503.1"/>
    <property type="molecule type" value="Genomic_DNA"/>
</dbReference>
<dbReference type="InterPro" id="IPR032466">
    <property type="entry name" value="Metal_Hydrolase"/>
</dbReference>
<dbReference type="SUPFAM" id="SSF51556">
    <property type="entry name" value="Metallo-dependent hydrolases"/>
    <property type="match status" value="1"/>
</dbReference>
<dbReference type="PANTHER" id="PTHR43383:SF2">
    <property type="entry name" value="AMIDOHYDROLASE 2 FAMILY PROTEIN"/>
    <property type="match status" value="1"/>
</dbReference>
<dbReference type="AlphaFoldDB" id="A0A9E7C5M7"/>
<dbReference type="Gene3D" id="3.20.20.140">
    <property type="entry name" value="Metal-dependent hydrolases"/>
    <property type="match status" value="1"/>
</dbReference>
<evidence type="ECO:0000313" key="2">
    <source>
        <dbReference type="EMBL" id="UGS38503.1"/>
    </source>
</evidence>
<keyword evidence="3" id="KW-1185">Reference proteome</keyword>